<dbReference type="EMBL" id="CAJHUC010001499">
    <property type="protein sequence ID" value="CAD7701333.1"/>
    <property type="molecule type" value="Genomic_DNA"/>
</dbReference>
<keyword evidence="3" id="KW-1185">Reference proteome</keyword>
<evidence type="ECO:0000313" key="3">
    <source>
        <dbReference type="Proteomes" id="UP000708148"/>
    </source>
</evidence>
<evidence type="ECO:0000256" key="1">
    <source>
        <dbReference type="SAM" id="MobiDB-lite"/>
    </source>
</evidence>
<comment type="caution">
    <text evidence="2">The sequence shown here is derived from an EMBL/GenBank/DDBJ whole genome shotgun (WGS) entry which is preliminary data.</text>
</comment>
<accession>A0A8S1J6K4</accession>
<evidence type="ECO:0000313" key="2">
    <source>
        <dbReference type="EMBL" id="CAD7701333.1"/>
    </source>
</evidence>
<protein>
    <submittedName>
        <fullName evidence="2">Uncharacterized protein</fullName>
    </submittedName>
</protein>
<feature type="non-terminal residue" evidence="2">
    <location>
        <position position="1"/>
    </location>
</feature>
<feature type="compositionally biased region" description="Basic and acidic residues" evidence="1">
    <location>
        <begin position="30"/>
        <end position="46"/>
    </location>
</feature>
<proteinExistence type="predicted"/>
<organism evidence="2 3">
    <name type="scientific">Ostreobium quekettii</name>
    <dbReference type="NCBI Taxonomy" id="121088"/>
    <lineage>
        <taxon>Eukaryota</taxon>
        <taxon>Viridiplantae</taxon>
        <taxon>Chlorophyta</taxon>
        <taxon>core chlorophytes</taxon>
        <taxon>Ulvophyceae</taxon>
        <taxon>TCBD clade</taxon>
        <taxon>Bryopsidales</taxon>
        <taxon>Ostreobineae</taxon>
        <taxon>Ostreobiaceae</taxon>
        <taxon>Ostreobium</taxon>
    </lineage>
</organism>
<dbReference type="AlphaFoldDB" id="A0A8S1J6K4"/>
<sequence length="189" mass="20677">MQSMGATTHQDLQHCLERESLARRAAEERLSLAEHPLKERDAELSWRRVSAGQPAAPEASKSPDGDVLALVTQLQADMKEAAKMFACAQTQQASCDRLRSCPEQADLQAIELKTGNLKLRKAVDDKRAKSMSCTEAQAPQVTSPAAAGLSLQLHKEVENGRAEVARLKVDKDRYKDLARSNKAALSTVE</sequence>
<dbReference type="Proteomes" id="UP000708148">
    <property type="component" value="Unassembled WGS sequence"/>
</dbReference>
<feature type="region of interest" description="Disordered" evidence="1">
    <location>
        <begin position="30"/>
        <end position="65"/>
    </location>
</feature>
<reference evidence="2" key="1">
    <citation type="submission" date="2020-12" db="EMBL/GenBank/DDBJ databases">
        <authorList>
            <person name="Iha C."/>
        </authorList>
    </citation>
    <scope>NUCLEOTIDE SEQUENCE</scope>
</reference>
<name>A0A8S1J6K4_9CHLO</name>
<gene>
    <name evidence="2" type="ORF">OSTQU699_LOCUS6692</name>
</gene>